<evidence type="ECO:0000313" key="2">
    <source>
        <dbReference type="EMBL" id="KAA6387794.1"/>
    </source>
</evidence>
<dbReference type="GO" id="GO:0004672">
    <property type="term" value="F:protein kinase activity"/>
    <property type="evidence" value="ECO:0007669"/>
    <property type="project" value="InterPro"/>
</dbReference>
<dbReference type="PROSITE" id="PS50011">
    <property type="entry name" value="PROTEIN_KINASE_DOM"/>
    <property type="match status" value="1"/>
</dbReference>
<proteinExistence type="predicted"/>
<dbReference type="InterPro" id="IPR050235">
    <property type="entry name" value="CK1_Ser-Thr_kinase"/>
</dbReference>
<dbReference type="Gene3D" id="1.10.510.10">
    <property type="entry name" value="Transferase(Phosphotransferase) domain 1"/>
    <property type="match status" value="1"/>
</dbReference>
<name>A0A5J4VYQ0_9EUKA</name>
<accession>A0A5J4VYQ0</accession>
<dbReference type="Pfam" id="PF07714">
    <property type="entry name" value="PK_Tyr_Ser-Thr"/>
    <property type="match status" value="1"/>
</dbReference>
<evidence type="ECO:0000313" key="3">
    <source>
        <dbReference type="Proteomes" id="UP000324800"/>
    </source>
</evidence>
<organism evidence="2 3">
    <name type="scientific">Streblomastix strix</name>
    <dbReference type="NCBI Taxonomy" id="222440"/>
    <lineage>
        <taxon>Eukaryota</taxon>
        <taxon>Metamonada</taxon>
        <taxon>Preaxostyla</taxon>
        <taxon>Oxymonadida</taxon>
        <taxon>Streblomastigidae</taxon>
        <taxon>Streblomastix</taxon>
    </lineage>
</organism>
<dbReference type="InterPro" id="IPR001245">
    <property type="entry name" value="Ser-Thr/Tyr_kinase_cat_dom"/>
</dbReference>
<dbReference type="EMBL" id="SNRW01004236">
    <property type="protein sequence ID" value="KAA6387794.1"/>
    <property type="molecule type" value="Genomic_DNA"/>
</dbReference>
<gene>
    <name evidence="2" type="ORF">EZS28_016679</name>
</gene>
<dbReference type="InterPro" id="IPR011009">
    <property type="entry name" value="Kinase-like_dom_sf"/>
</dbReference>
<protein>
    <recommendedName>
        <fullName evidence="1">Protein kinase domain-containing protein</fullName>
    </recommendedName>
</protein>
<dbReference type="InterPro" id="IPR000719">
    <property type="entry name" value="Prot_kinase_dom"/>
</dbReference>
<dbReference type="SUPFAM" id="SSF56112">
    <property type="entry name" value="Protein kinase-like (PK-like)"/>
    <property type="match status" value="1"/>
</dbReference>
<dbReference type="AlphaFoldDB" id="A0A5J4VYQ0"/>
<evidence type="ECO:0000259" key="1">
    <source>
        <dbReference type="PROSITE" id="PS50011"/>
    </source>
</evidence>
<dbReference type="GO" id="GO:0005524">
    <property type="term" value="F:ATP binding"/>
    <property type="evidence" value="ECO:0007669"/>
    <property type="project" value="InterPro"/>
</dbReference>
<dbReference type="OrthoDB" id="5979581at2759"/>
<dbReference type="PANTHER" id="PTHR11909">
    <property type="entry name" value="CASEIN KINASE-RELATED"/>
    <property type="match status" value="1"/>
</dbReference>
<dbReference type="Proteomes" id="UP000324800">
    <property type="component" value="Unassembled WGS sequence"/>
</dbReference>
<comment type="caution">
    <text evidence="2">The sequence shown here is derived from an EMBL/GenBank/DDBJ whole genome shotgun (WGS) entry which is preliminary data.</text>
</comment>
<feature type="domain" description="Protein kinase" evidence="1">
    <location>
        <begin position="24"/>
        <end position="155"/>
    </location>
</feature>
<reference evidence="2 3" key="1">
    <citation type="submission" date="2019-03" db="EMBL/GenBank/DDBJ databases">
        <title>Single cell metagenomics reveals metabolic interactions within the superorganism composed of flagellate Streblomastix strix and complex community of Bacteroidetes bacteria on its surface.</title>
        <authorList>
            <person name="Treitli S.C."/>
            <person name="Kolisko M."/>
            <person name="Husnik F."/>
            <person name="Keeling P."/>
            <person name="Hampl V."/>
        </authorList>
    </citation>
    <scope>NUCLEOTIDE SEQUENCE [LARGE SCALE GENOMIC DNA]</scope>
    <source>
        <strain evidence="2">ST1C</strain>
    </source>
</reference>
<sequence>MINKNPISVQHGTFVAGELIGNNFIVESILAVGSNCIVLSAKPKGQPQAASVAIKISEEKVGRTALATETTILQSVKINKHFARIIESGHHKQFNYIVTQLLGSNLRDLALHHPTSTFSLRTLLKFAYQAVEAIQSLHQVGFVHGSVNAEIHNKP</sequence>
<dbReference type="Gene3D" id="3.30.200.20">
    <property type="entry name" value="Phosphorylase Kinase, domain 1"/>
    <property type="match status" value="1"/>
</dbReference>